<evidence type="ECO:0000256" key="2">
    <source>
        <dbReference type="ARBA" id="ARBA00007832"/>
    </source>
</evidence>
<dbReference type="Gene3D" id="1.10.510.40">
    <property type="match status" value="1"/>
</dbReference>
<sequence>MTPTSTEIVPDREAWEVYRLRLVCKILAELCHEQIIIPEPIHTDDSAGAGGSVHPYTVRPYTVRPYTVRSDDGRTEYAFDAQVLALDSWSIPASSVRRHVDGVGRPLDPVAIIVDFRVALGLTEPQGGDDLAAYLEELINTLALGAGRRGQRRTSAVSLVCAGGDRVAAFQAIEAAMTEGHPCFIANAGRIGFSVDDLTRYAPEFGPRLRVTWLAVWADDVEFAAMAGVDYDTLLDDELGVLQRARFDATLVEQGLDPADFRYLPVHPWQWANHVARLFAPEIGSRRIVELGRSDDEYQPQQSIRTLFNRTDPARHYLKMSLSITNMGFTRGMSADYMSATPLINDWIRNRIGGDEYLRSIGFEVLYEVAAIGYRNPAFTSATNPGSEYRKSLAALWRQSPVPLLRDEEALATMAALLHVDQGGAPMVGALIRASGLLAREWLRRYLDAYLQPIVYLLYAHELKFSPHGENLILVLKDGVPQRVILKDIGEEVFILGACDDLPPECARARSIEADESRNLGILSDVFDDFFRPFAALLHEHGLVDDDDFWWEVAASVNGLSAQLPELVERFARWDLFAPTFGAIHLNELQLRNRRRMADHAVPYSAMVAAGHELANPIAGRRASAIRGELSTTTAGA</sequence>
<dbReference type="Gene3D" id="6.10.250.3370">
    <property type="match status" value="1"/>
</dbReference>
<comment type="caution">
    <text evidence="5">The sequence shown here is derived from an EMBL/GenBank/DDBJ whole genome shotgun (WGS) entry which is preliminary data.</text>
</comment>
<evidence type="ECO:0000313" key="5">
    <source>
        <dbReference type="EMBL" id="GAA3036608.1"/>
    </source>
</evidence>
<feature type="domain" description="Aerobactin siderophore biosynthesis IucA/IucC-like C-terminal" evidence="4">
    <location>
        <begin position="441"/>
        <end position="598"/>
    </location>
</feature>
<gene>
    <name evidence="5" type="primary">desD</name>
    <name evidence="5" type="ORF">GCM10010528_16620</name>
</gene>
<evidence type="ECO:0000259" key="4">
    <source>
        <dbReference type="Pfam" id="PF06276"/>
    </source>
</evidence>
<evidence type="ECO:0000259" key="3">
    <source>
        <dbReference type="Pfam" id="PF04183"/>
    </source>
</evidence>
<dbReference type="PANTHER" id="PTHR34384:SF6">
    <property type="entry name" value="STAPHYLOFERRIN B SYNTHASE"/>
    <property type="match status" value="1"/>
</dbReference>
<proteinExistence type="inferred from homology"/>
<reference evidence="6" key="1">
    <citation type="journal article" date="2019" name="Int. J. Syst. Evol. Microbiol.">
        <title>The Global Catalogue of Microorganisms (GCM) 10K type strain sequencing project: providing services to taxonomists for standard genome sequencing and annotation.</title>
        <authorList>
            <consortium name="The Broad Institute Genomics Platform"/>
            <consortium name="The Broad Institute Genome Sequencing Center for Infectious Disease"/>
            <person name="Wu L."/>
            <person name="Ma J."/>
        </authorList>
    </citation>
    <scope>NUCLEOTIDE SEQUENCE [LARGE SCALE GENOMIC DNA]</scope>
    <source>
        <strain evidence="6">JCM 14234</strain>
    </source>
</reference>
<name>A0ABP6LEE3_9ACTN</name>
<dbReference type="EMBL" id="BAAAVS010000023">
    <property type="protein sequence ID" value="GAA3036608.1"/>
    <property type="molecule type" value="Genomic_DNA"/>
</dbReference>
<dbReference type="InterPro" id="IPR022770">
    <property type="entry name" value="IucA/IucC-like_C"/>
</dbReference>
<dbReference type="Pfam" id="PF04183">
    <property type="entry name" value="IucA_IucC"/>
    <property type="match status" value="1"/>
</dbReference>
<comment type="similarity">
    <text evidence="2">Belongs to the IucA/IucC family.</text>
</comment>
<evidence type="ECO:0000313" key="6">
    <source>
        <dbReference type="Proteomes" id="UP001501035"/>
    </source>
</evidence>
<feature type="domain" description="Aerobactin siderophore biosynthesis IucA/IucC N-terminal" evidence="3">
    <location>
        <begin position="170"/>
        <end position="419"/>
    </location>
</feature>
<accession>A0ABP6LEE3</accession>
<dbReference type="InterPro" id="IPR007310">
    <property type="entry name" value="Aerobactin_biosyn_IucA/IucC_N"/>
</dbReference>
<organism evidence="5 6">
    <name type="scientific">Gordonia defluvii</name>
    <dbReference type="NCBI Taxonomy" id="283718"/>
    <lineage>
        <taxon>Bacteria</taxon>
        <taxon>Bacillati</taxon>
        <taxon>Actinomycetota</taxon>
        <taxon>Actinomycetes</taxon>
        <taxon>Mycobacteriales</taxon>
        <taxon>Gordoniaceae</taxon>
        <taxon>Gordonia</taxon>
    </lineage>
</organism>
<dbReference type="PANTHER" id="PTHR34384">
    <property type="entry name" value="L-2,3-DIAMINOPROPANOATE--CITRATE LIGASE"/>
    <property type="match status" value="1"/>
</dbReference>
<comment type="pathway">
    <text evidence="1">Siderophore biosynthesis.</text>
</comment>
<keyword evidence="6" id="KW-1185">Reference proteome</keyword>
<dbReference type="Pfam" id="PF06276">
    <property type="entry name" value="FhuF"/>
    <property type="match status" value="1"/>
</dbReference>
<protein>
    <submittedName>
        <fullName evidence="5">Desferrioxamine E synthetase DesD</fullName>
    </submittedName>
</protein>
<dbReference type="InterPro" id="IPR037455">
    <property type="entry name" value="LucA/IucC-like"/>
</dbReference>
<dbReference type="Gene3D" id="3.30.310.280">
    <property type="match status" value="1"/>
</dbReference>
<evidence type="ECO:0000256" key="1">
    <source>
        <dbReference type="ARBA" id="ARBA00004924"/>
    </source>
</evidence>
<dbReference type="Proteomes" id="UP001501035">
    <property type="component" value="Unassembled WGS sequence"/>
</dbReference>
<dbReference type="RefSeq" id="WP_290713628.1">
    <property type="nucleotide sequence ID" value="NZ_BAAAVS010000023.1"/>
</dbReference>